<dbReference type="AlphaFoldDB" id="A0A0G4H1N4"/>
<protein>
    <submittedName>
        <fullName evidence="2">Uncharacterized protein</fullName>
    </submittedName>
</protein>
<feature type="region of interest" description="Disordered" evidence="1">
    <location>
        <begin position="248"/>
        <end position="271"/>
    </location>
</feature>
<evidence type="ECO:0000313" key="2">
    <source>
        <dbReference type="EMBL" id="CEM37535.1"/>
    </source>
</evidence>
<organism evidence="2">
    <name type="scientific">Chromera velia CCMP2878</name>
    <dbReference type="NCBI Taxonomy" id="1169474"/>
    <lineage>
        <taxon>Eukaryota</taxon>
        <taxon>Sar</taxon>
        <taxon>Alveolata</taxon>
        <taxon>Colpodellida</taxon>
        <taxon>Chromeraceae</taxon>
        <taxon>Chromera</taxon>
    </lineage>
</organism>
<accession>A0A0G4H1N4</accession>
<dbReference type="VEuPathDB" id="CryptoDB:Cvel_24352"/>
<evidence type="ECO:0000256" key="1">
    <source>
        <dbReference type="SAM" id="MobiDB-lite"/>
    </source>
</evidence>
<name>A0A0G4H1N4_9ALVE</name>
<dbReference type="EMBL" id="CDMZ01001786">
    <property type="protein sequence ID" value="CEM37535.1"/>
    <property type="molecule type" value="Genomic_DNA"/>
</dbReference>
<gene>
    <name evidence="2" type="ORF">Cvel_24352</name>
</gene>
<reference evidence="2" key="1">
    <citation type="submission" date="2014-11" db="EMBL/GenBank/DDBJ databases">
        <authorList>
            <person name="Otto D Thomas"/>
            <person name="Naeem Raeece"/>
        </authorList>
    </citation>
    <scope>NUCLEOTIDE SEQUENCE</scope>
</reference>
<sequence length="271" mass="29876">MWRNAVHAAARSEFPEIVLGVPSLFIVRINLCRATVLSVSLSVNIQTELESHCDSHTLSTFPCGSLSKRDRESNSLPGREGPRGGALPQIIFEKKTVLNVMKAGVLQLPLSFESGNPHYAHPTLTLLMEEDRKAVFVFEKTEYLWGGPTDPTNPSALPYFLAFFSCTADDDSEQPECVELPETLRETIARFSAGLEPEKISQDVYAARYGQKFALLVKEGCWPTDELPGAPLPSDRCRLPCAGNPQQSCGGHRAASVVPRSRQSRSSHFFL</sequence>
<feature type="compositionally biased region" description="Low complexity" evidence="1">
    <location>
        <begin position="253"/>
        <end position="271"/>
    </location>
</feature>
<proteinExistence type="predicted"/>